<organism evidence="3 4">
    <name type="scientific">Rhizoclosmatium globosum</name>
    <dbReference type="NCBI Taxonomy" id="329046"/>
    <lineage>
        <taxon>Eukaryota</taxon>
        <taxon>Fungi</taxon>
        <taxon>Fungi incertae sedis</taxon>
        <taxon>Chytridiomycota</taxon>
        <taxon>Chytridiomycota incertae sedis</taxon>
        <taxon>Chytridiomycetes</taxon>
        <taxon>Chytridiales</taxon>
        <taxon>Chytriomycetaceae</taxon>
        <taxon>Rhizoclosmatium</taxon>
    </lineage>
</organism>
<sequence>MTILLLSILLHTAVVLSQTVTSLYSQASVTSTPFCYTTTSTTQISTKLTTSLCTTSTSTYTTIKGIATTPTVISSVSSSSTSSTTSSTSTTTSSTSTTTSTTSATFSTSTTSTTSSTTCSFSITTSVSCNYWTATSTSLATFPTVICITTSTTKAPGLPALPTSYPGGAVFAKPDSTISTTGLSDLGYPVGTPQSAGFVNGWYNGVYWRVVGSPPYVAGCYSNPNSPKRDAFQFNNKRAPVSPNATYIPYFFSTQGLDQGYPGSRWMLTINGQTLFCRALLQGAVVLANVTAPPSTPVACVQFDLGTGNVLSATYLQGTLGRAATIKFPTWKSVVGITDVGAPDGNTALNMGFRSGWYNGVYWRVSGAWPNQFVAGGFGLDQGVPGTLVIADVPGIGTTYCRGVGQNADPYMACVLFIGDQVADQYSLYQQLGQWSQYANQFPSS</sequence>
<proteinExistence type="predicted"/>
<keyword evidence="2" id="KW-0732">Signal</keyword>
<evidence type="ECO:0000256" key="2">
    <source>
        <dbReference type="SAM" id="SignalP"/>
    </source>
</evidence>
<gene>
    <name evidence="3" type="ORF">BCR33DRAFT_715377</name>
</gene>
<feature type="region of interest" description="Disordered" evidence="1">
    <location>
        <begin position="74"/>
        <end position="118"/>
    </location>
</feature>
<protein>
    <submittedName>
        <fullName evidence="3">Uncharacterized protein</fullName>
    </submittedName>
</protein>
<dbReference type="OrthoDB" id="2136972at2759"/>
<name>A0A1Y2CJG6_9FUNG</name>
<evidence type="ECO:0000256" key="1">
    <source>
        <dbReference type="SAM" id="MobiDB-lite"/>
    </source>
</evidence>
<dbReference type="Proteomes" id="UP000193642">
    <property type="component" value="Unassembled WGS sequence"/>
</dbReference>
<keyword evidence="4" id="KW-1185">Reference proteome</keyword>
<dbReference type="EMBL" id="MCGO01000015">
    <property type="protein sequence ID" value="ORY46994.1"/>
    <property type="molecule type" value="Genomic_DNA"/>
</dbReference>
<dbReference type="AlphaFoldDB" id="A0A1Y2CJG6"/>
<feature type="signal peptide" evidence="2">
    <location>
        <begin position="1"/>
        <end position="17"/>
    </location>
</feature>
<evidence type="ECO:0000313" key="3">
    <source>
        <dbReference type="EMBL" id="ORY46994.1"/>
    </source>
</evidence>
<evidence type="ECO:0000313" key="4">
    <source>
        <dbReference type="Proteomes" id="UP000193642"/>
    </source>
</evidence>
<accession>A0A1Y2CJG6</accession>
<reference evidence="3 4" key="1">
    <citation type="submission" date="2016-07" db="EMBL/GenBank/DDBJ databases">
        <title>Pervasive Adenine N6-methylation of Active Genes in Fungi.</title>
        <authorList>
            <consortium name="DOE Joint Genome Institute"/>
            <person name="Mondo S.J."/>
            <person name="Dannebaum R.O."/>
            <person name="Kuo R.C."/>
            <person name="Labutti K."/>
            <person name="Haridas S."/>
            <person name="Kuo A."/>
            <person name="Salamov A."/>
            <person name="Ahrendt S.R."/>
            <person name="Lipzen A."/>
            <person name="Sullivan W."/>
            <person name="Andreopoulos W.B."/>
            <person name="Clum A."/>
            <person name="Lindquist E."/>
            <person name="Daum C."/>
            <person name="Ramamoorthy G.K."/>
            <person name="Gryganskyi A."/>
            <person name="Culley D."/>
            <person name="Magnuson J.K."/>
            <person name="James T.Y."/>
            <person name="O'Malley M.A."/>
            <person name="Stajich J.E."/>
            <person name="Spatafora J.W."/>
            <person name="Visel A."/>
            <person name="Grigoriev I.V."/>
        </authorList>
    </citation>
    <scope>NUCLEOTIDE SEQUENCE [LARGE SCALE GENOMIC DNA]</scope>
    <source>
        <strain evidence="3 4">JEL800</strain>
    </source>
</reference>
<feature type="chain" id="PRO_5012440674" evidence="2">
    <location>
        <begin position="18"/>
        <end position="445"/>
    </location>
</feature>
<comment type="caution">
    <text evidence="3">The sequence shown here is derived from an EMBL/GenBank/DDBJ whole genome shotgun (WGS) entry which is preliminary data.</text>
</comment>